<proteinExistence type="predicted"/>
<dbReference type="EnsemblPlants" id="KEH30480">
    <property type="protein sequence ID" value="KEH30480"/>
    <property type="gene ID" value="MTR_4g072855"/>
</dbReference>
<dbReference type="EMBL" id="CM001220">
    <property type="protein sequence ID" value="KEH30480.1"/>
    <property type="molecule type" value="Genomic_DNA"/>
</dbReference>
<evidence type="ECO:0000313" key="3">
    <source>
        <dbReference type="Proteomes" id="UP000002051"/>
    </source>
</evidence>
<dbReference type="HOGENOM" id="CLU_2743813_0_0_1"/>
<name>A0A072UX89_MEDTR</name>
<sequence length="71" mass="8401">MAHDFAFNSRSCLSWKKWGIDEDNTTIKRTFRAIHKVLILQAVMTNTAIDFNFRRHNNMQPLDLSFQQTND</sequence>
<accession>A0A072UX89</accession>
<keyword evidence="3" id="KW-1185">Reference proteome</keyword>
<evidence type="ECO:0000313" key="2">
    <source>
        <dbReference type="EnsemblPlants" id="KEH30480"/>
    </source>
</evidence>
<reference evidence="2" key="3">
    <citation type="submission" date="2015-04" db="UniProtKB">
        <authorList>
            <consortium name="EnsemblPlants"/>
        </authorList>
    </citation>
    <scope>IDENTIFICATION</scope>
    <source>
        <strain evidence="2">cv. Jemalong A17</strain>
    </source>
</reference>
<dbReference type="AlphaFoldDB" id="A0A072UX89"/>
<organism evidence="1 3">
    <name type="scientific">Medicago truncatula</name>
    <name type="common">Barrel medic</name>
    <name type="synonym">Medicago tribuloides</name>
    <dbReference type="NCBI Taxonomy" id="3880"/>
    <lineage>
        <taxon>Eukaryota</taxon>
        <taxon>Viridiplantae</taxon>
        <taxon>Streptophyta</taxon>
        <taxon>Embryophyta</taxon>
        <taxon>Tracheophyta</taxon>
        <taxon>Spermatophyta</taxon>
        <taxon>Magnoliopsida</taxon>
        <taxon>eudicotyledons</taxon>
        <taxon>Gunneridae</taxon>
        <taxon>Pentapetalae</taxon>
        <taxon>rosids</taxon>
        <taxon>fabids</taxon>
        <taxon>Fabales</taxon>
        <taxon>Fabaceae</taxon>
        <taxon>Papilionoideae</taxon>
        <taxon>50 kb inversion clade</taxon>
        <taxon>NPAAA clade</taxon>
        <taxon>Hologalegina</taxon>
        <taxon>IRL clade</taxon>
        <taxon>Trifolieae</taxon>
        <taxon>Medicago</taxon>
    </lineage>
</organism>
<reference evidence="1 3" key="1">
    <citation type="journal article" date="2011" name="Nature">
        <title>The Medicago genome provides insight into the evolution of rhizobial symbioses.</title>
        <authorList>
            <person name="Young N.D."/>
            <person name="Debelle F."/>
            <person name="Oldroyd G.E."/>
            <person name="Geurts R."/>
            <person name="Cannon S.B."/>
            <person name="Udvardi M.K."/>
            <person name="Benedito V.A."/>
            <person name="Mayer K.F."/>
            <person name="Gouzy J."/>
            <person name="Schoof H."/>
            <person name="Van de Peer Y."/>
            <person name="Proost S."/>
            <person name="Cook D.R."/>
            <person name="Meyers B.C."/>
            <person name="Spannagl M."/>
            <person name="Cheung F."/>
            <person name="De Mita S."/>
            <person name="Krishnakumar V."/>
            <person name="Gundlach H."/>
            <person name="Zhou S."/>
            <person name="Mudge J."/>
            <person name="Bharti A.K."/>
            <person name="Murray J.D."/>
            <person name="Naoumkina M.A."/>
            <person name="Rosen B."/>
            <person name="Silverstein K.A."/>
            <person name="Tang H."/>
            <person name="Rombauts S."/>
            <person name="Zhao P.X."/>
            <person name="Zhou P."/>
            <person name="Barbe V."/>
            <person name="Bardou P."/>
            <person name="Bechner M."/>
            <person name="Bellec A."/>
            <person name="Berger A."/>
            <person name="Berges H."/>
            <person name="Bidwell S."/>
            <person name="Bisseling T."/>
            <person name="Choisne N."/>
            <person name="Couloux A."/>
            <person name="Denny R."/>
            <person name="Deshpande S."/>
            <person name="Dai X."/>
            <person name="Doyle J.J."/>
            <person name="Dudez A.M."/>
            <person name="Farmer A.D."/>
            <person name="Fouteau S."/>
            <person name="Franken C."/>
            <person name="Gibelin C."/>
            <person name="Gish J."/>
            <person name="Goldstein S."/>
            <person name="Gonzalez A.J."/>
            <person name="Green P.J."/>
            <person name="Hallab A."/>
            <person name="Hartog M."/>
            <person name="Hua A."/>
            <person name="Humphray S.J."/>
            <person name="Jeong D.H."/>
            <person name="Jing Y."/>
            <person name="Jocker A."/>
            <person name="Kenton S.M."/>
            <person name="Kim D.J."/>
            <person name="Klee K."/>
            <person name="Lai H."/>
            <person name="Lang C."/>
            <person name="Lin S."/>
            <person name="Macmil S.L."/>
            <person name="Magdelenat G."/>
            <person name="Matthews L."/>
            <person name="McCorrison J."/>
            <person name="Monaghan E.L."/>
            <person name="Mun J.H."/>
            <person name="Najar F.Z."/>
            <person name="Nicholson C."/>
            <person name="Noirot C."/>
            <person name="O'Bleness M."/>
            <person name="Paule C.R."/>
            <person name="Poulain J."/>
            <person name="Prion F."/>
            <person name="Qin B."/>
            <person name="Qu C."/>
            <person name="Retzel E.F."/>
            <person name="Riddle C."/>
            <person name="Sallet E."/>
            <person name="Samain S."/>
            <person name="Samson N."/>
            <person name="Sanders I."/>
            <person name="Saurat O."/>
            <person name="Scarpelli C."/>
            <person name="Schiex T."/>
            <person name="Segurens B."/>
            <person name="Severin A.J."/>
            <person name="Sherrier D.J."/>
            <person name="Shi R."/>
            <person name="Sims S."/>
            <person name="Singer S.R."/>
            <person name="Sinharoy S."/>
            <person name="Sterck L."/>
            <person name="Viollet A."/>
            <person name="Wang B.B."/>
            <person name="Wang K."/>
            <person name="Wang M."/>
            <person name="Wang X."/>
            <person name="Warfsmann J."/>
            <person name="Weissenbach J."/>
            <person name="White D.D."/>
            <person name="White J.D."/>
            <person name="Wiley G.B."/>
            <person name="Wincker P."/>
            <person name="Xing Y."/>
            <person name="Yang L."/>
            <person name="Yao Z."/>
            <person name="Ying F."/>
            <person name="Zhai J."/>
            <person name="Zhou L."/>
            <person name="Zuber A."/>
            <person name="Denarie J."/>
            <person name="Dixon R.A."/>
            <person name="May G.D."/>
            <person name="Schwartz D.C."/>
            <person name="Rogers J."/>
            <person name="Quetier F."/>
            <person name="Town C.D."/>
            <person name="Roe B.A."/>
        </authorList>
    </citation>
    <scope>NUCLEOTIDE SEQUENCE [LARGE SCALE GENOMIC DNA]</scope>
    <source>
        <strain evidence="1">A17</strain>
        <strain evidence="2 3">cv. Jemalong A17</strain>
    </source>
</reference>
<protein>
    <submittedName>
        <fullName evidence="1 2">Uncharacterized protein</fullName>
    </submittedName>
</protein>
<gene>
    <name evidence="1" type="ordered locus">MTR_4g072855</name>
</gene>
<dbReference type="Proteomes" id="UP000002051">
    <property type="component" value="Chromosome 4"/>
</dbReference>
<reference evidence="1 3" key="2">
    <citation type="journal article" date="2014" name="BMC Genomics">
        <title>An improved genome release (version Mt4.0) for the model legume Medicago truncatula.</title>
        <authorList>
            <person name="Tang H."/>
            <person name="Krishnakumar V."/>
            <person name="Bidwell S."/>
            <person name="Rosen B."/>
            <person name="Chan A."/>
            <person name="Zhou S."/>
            <person name="Gentzbittel L."/>
            <person name="Childs K.L."/>
            <person name="Yandell M."/>
            <person name="Gundlach H."/>
            <person name="Mayer K.F."/>
            <person name="Schwartz D.C."/>
            <person name="Town C.D."/>
        </authorList>
    </citation>
    <scope>GENOME REANNOTATION</scope>
    <source>
        <strain evidence="1">A17</strain>
        <strain evidence="2 3">cv. Jemalong A17</strain>
    </source>
</reference>
<evidence type="ECO:0000313" key="1">
    <source>
        <dbReference type="EMBL" id="KEH30480.1"/>
    </source>
</evidence>